<feature type="repeat" description="TPR" evidence="1">
    <location>
        <begin position="777"/>
        <end position="810"/>
    </location>
</feature>
<dbReference type="Gene3D" id="1.25.40.10">
    <property type="entry name" value="Tetratricopeptide repeat domain"/>
    <property type="match status" value="2"/>
</dbReference>
<keyword evidence="2" id="KW-0175">Coiled coil</keyword>
<dbReference type="EMBL" id="CAJPDS010000037">
    <property type="protein sequence ID" value="CAF9925126.1"/>
    <property type="molecule type" value="Genomic_DNA"/>
</dbReference>
<accession>A0A8H3FIA7</accession>
<feature type="domain" description="DUF7779" evidence="4">
    <location>
        <begin position="539"/>
        <end position="626"/>
    </location>
</feature>
<proteinExistence type="predicted"/>
<evidence type="ECO:0000259" key="4">
    <source>
        <dbReference type="Pfam" id="PF25000"/>
    </source>
</evidence>
<dbReference type="PANTHER" id="PTHR35205:SF1">
    <property type="entry name" value="ZU5 DOMAIN-CONTAINING PROTEIN"/>
    <property type="match status" value="1"/>
</dbReference>
<sequence>MAIEAVEAVEVVVPTDGEDGWDVDFDDTREFVARRWEAICEICRSGISAQDRHLIDQWRNFQSVGMELKQKYRTAPTISLKLKFDEALQFLSTYRYFDRNFIEAMKRPAMETSLIFGALALVIELCSESEPRLTKVLEVLSKAKRQFELFNRCNVAYDEESDMANYMVLALEKFAGILLDMVKYMHEHPRRMHAANTSTGSVDPNETTDLAMWPQFRRDKIEPSIEAMGDFVTQIHSIAAFSTLRKDRQTNYVAQKLEGTLQMQEYSHFPLISVPLLRNQKFYGREQILQKIGIHLDSKLNPDQQTTRTFTIYGRRGIGKTHIALEYAYRNEKTFDAIFWIQCETAASLRKSFTDMALMLRLPKAVSGGPHEDNLRLCHDWLRKTDKRWLLIYDNAENIKLLEPYWPAASGAILITSRNWVNFAFDTLRKGVTIDPFNQVERWEVLCKLVGWSSKNTDEHVSKMDLDAIKALLNGDPGFGLGLAISLTASLIQAREFRNQPIGDLLEDFETHAQKVPIRPPPYSALNTSHTVDTLYSIAFATLSPNAKTLLNVLCLLSPDVTQEGIFNPKNQNVLTPMLEFCKQETRKLATLAPQLHTTIKELRYAGLIKREGRILSVHRVVQEAFFYLHAEERQAAFDAAVRLIDEAFPRQIHGRLMHNVWERCEANIQDVLFLAAKYEDFKNSGKPVTAPIEFGELLKNAAWYLFEVGEHRESKQLLKTGFHVCGNEDSLLYAHLRNTAGVVDFELNHLPRSRASLEKALEVRRKLLHPYHEELANTVHNMGNLTSAEGDLETALKYFEEAEDIRSRLGEDSAIPLAITNQGMGRALFLQHQYDEAMERYEKAELLAEQYAGTNSVVLAGINYSIGNLEHVKGHQRDAKRHYDQALNVLIRSTPMHILTSCTFYKLGCCEAKMDNLQRARRNLERAFEIGNFRRTGLDDGNIARILWKQASVLSDSPLDASYRPREIAEKRDQAQLMRAAVEKNTGARIDVHEPDEVAYDKLVCGYFR</sequence>
<evidence type="ECO:0000256" key="1">
    <source>
        <dbReference type="PROSITE-ProRule" id="PRU00339"/>
    </source>
</evidence>
<feature type="coiled-coil region" evidence="2">
    <location>
        <begin position="828"/>
        <end position="855"/>
    </location>
</feature>
<dbReference type="Gene3D" id="3.40.50.300">
    <property type="entry name" value="P-loop containing nucleotide triphosphate hydrolases"/>
    <property type="match status" value="1"/>
</dbReference>
<evidence type="ECO:0000313" key="5">
    <source>
        <dbReference type="EMBL" id="CAF9925126.1"/>
    </source>
</evidence>
<dbReference type="AlphaFoldDB" id="A0A8H3FIA7"/>
<dbReference type="PROSITE" id="PS50005">
    <property type="entry name" value="TPR"/>
    <property type="match status" value="1"/>
</dbReference>
<name>A0A8H3FIA7_9LECA</name>
<dbReference type="InterPro" id="IPR027417">
    <property type="entry name" value="P-loop_NTPase"/>
</dbReference>
<evidence type="ECO:0000259" key="3">
    <source>
        <dbReference type="Pfam" id="PF00931"/>
    </source>
</evidence>
<feature type="domain" description="NB-ARC" evidence="3">
    <location>
        <begin position="291"/>
        <end position="451"/>
    </location>
</feature>
<dbReference type="Pfam" id="PF00931">
    <property type="entry name" value="NB-ARC"/>
    <property type="match status" value="1"/>
</dbReference>
<dbReference type="InterPro" id="IPR011990">
    <property type="entry name" value="TPR-like_helical_dom_sf"/>
</dbReference>
<dbReference type="InterPro" id="IPR019734">
    <property type="entry name" value="TPR_rpt"/>
</dbReference>
<dbReference type="PANTHER" id="PTHR35205">
    <property type="entry name" value="NB-ARC AND TPR DOMAIN PROTEIN"/>
    <property type="match status" value="1"/>
</dbReference>
<dbReference type="SUPFAM" id="SSF52540">
    <property type="entry name" value="P-loop containing nucleoside triphosphate hydrolases"/>
    <property type="match status" value="1"/>
</dbReference>
<dbReference type="InterPro" id="IPR002182">
    <property type="entry name" value="NB-ARC"/>
</dbReference>
<gene>
    <name evidence="5" type="ORF">HETSPECPRED_005752</name>
</gene>
<organism evidence="5 6">
    <name type="scientific">Heterodermia speciosa</name>
    <dbReference type="NCBI Taxonomy" id="116794"/>
    <lineage>
        <taxon>Eukaryota</taxon>
        <taxon>Fungi</taxon>
        <taxon>Dikarya</taxon>
        <taxon>Ascomycota</taxon>
        <taxon>Pezizomycotina</taxon>
        <taxon>Lecanoromycetes</taxon>
        <taxon>OSLEUM clade</taxon>
        <taxon>Lecanoromycetidae</taxon>
        <taxon>Caliciales</taxon>
        <taxon>Physciaceae</taxon>
        <taxon>Heterodermia</taxon>
    </lineage>
</organism>
<dbReference type="SUPFAM" id="SSF48452">
    <property type="entry name" value="TPR-like"/>
    <property type="match status" value="1"/>
</dbReference>
<dbReference type="Pfam" id="PF25000">
    <property type="entry name" value="DUF7779"/>
    <property type="match status" value="1"/>
</dbReference>
<dbReference type="SMART" id="SM00028">
    <property type="entry name" value="TPR"/>
    <property type="match status" value="4"/>
</dbReference>
<keyword evidence="6" id="KW-1185">Reference proteome</keyword>
<evidence type="ECO:0008006" key="7">
    <source>
        <dbReference type="Google" id="ProtNLM"/>
    </source>
</evidence>
<protein>
    <recommendedName>
        <fullName evidence="7">NB-ARC domain-containing protein</fullName>
    </recommendedName>
</protein>
<dbReference type="Pfam" id="PF13424">
    <property type="entry name" value="TPR_12"/>
    <property type="match status" value="1"/>
</dbReference>
<reference evidence="5" key="1">
    <citation type="submission" date="2021-03" db="EMBL/GenBank/DDBJ databases">
        <authorList>
            <person name="Tagirdzhanova G."/>
        </authorList>
    </citation>
    <scope>NUCLEOTIDE SEQUENCE</scope>
</reference>
<dbReference type="InterPro" id="IPR056681">
    <property type="entry name" value="DUF7779"/>
</dbReference>
<dbReference type="Proteomes" id="UP000664521">
    <property type="component" value="Unassembled WGS sequence"/>
</dbReference>
<keyword evidence="1" id="KW-0802">TPR repeat</keyword>
<dbReference type="OrthoDB" id="6161812at2759"/>
<dbReference type="GO" id="GO:0043531">
    <property type="term" value="F:ADP binding"/>
    <property type="evidence" value="ECO:0007669"/>
    <property type="project" value="InterPro"/>
</dbReference>
<evidence type="ECO:0000256" key="2">
    <source>
        <dbReference type="SAM" id="Coils"/>
    </source>
</evidence>
<comment type="caution">
    <text evidence="5">The sequence shown here is derived from an EMBL/GenBank/DDBJ whole genome shotgun (WGS) entry which is preliminary data.</text>
</comment>
<evidence type="ECO:0000313" key="6">
    <source>
        <dbReference type="Proteomes" id="UP000664521"/>
    </source>
</evidence>